<evidence type="ECO:0000313" key="1">
    <source>
        <dbReference type="EMBL" id="GMA39024.1"/>
    </source>
</evidence>
<dbReference type="InterPro" id="IPR012349">
    <property type="entry name" value="Split_barrel_FMN-bd"/>
</dbReference>
<reference evidence="2" key="1">
    <citation type="journal article" date="2019" name="Int. J. Syst. Evol. Microbiol.">
        <title>The Global Catalogue of Microorganisms (GCM) 10K type strain sequencing project: providing services to taxonomists for standard genome sequencing and annotation.</title>
        <authorList>
            <consortium name="The Broad Institute Genomics Platform"/>
            <consortium name="The Broad Institute Genome Sequencing Center for Infectious Disease"/>
            <person name="Wu L."/>
            <person name="Ma J."/>
        </authorList>
    </citation>
    <scope>NUCLEOTIDE SEQUENCE [LARGE SCALE GENOMIC DNA]</scope>
    <source>
        <strain evidence="2">NBRC 113072</strain>
    </source>
</reference>
<gene>
    <name evidence="1" type="ORF">GCM10025883_10690</name>
</gene>
<dbReference type="EMBL" id="BSUO01000001">
    <property type="protein sequence ID" value="GMA39024.1"/>
    <property type="molecule type" value="Genomic_DNA"/>
</dbReference>
<accession>A0ABQ6IM63</accession>
<organism evidence="1 2">
    <name type="scientific">Mobilicoccus caccae</name>
    <dbReference type="NCBI Taxonomy" id="1859295"/>
    <lineage>
        <taxon>Bacteria</taxon>
        <taxon>Bacillati</taxon>
        <taxon>Actinomycetota</taxon>
        <taxon>Actinomycetes</taxon>
        <taxon>Micrococcales</taxon>
        <taxon>Dermatophilaceae</taxon>
        <taxon>Mobilicoccus</taxon>
    </lineage>
</organism>
<protein>
    <recommendedName>
        <fullName evidence="3">Pyridoxamine 5'-phosphate oxidase family protein</fullName>
    </recommendedName>
</protein>
<dbReference type="SUPFAM" id="SSF50475">
    <property type="entry name" value="FMN-binding split barrel"/>
    <property type="match status" value="1"/>
</dbReference>
<dbReference type="InterPro" id="IPR024747">
    <property type="entry name" value="Pyridox_Oxase-rel"/>
</dbReference>
<proteinExistence type="predicted"/>
<sequence>MIYDDNEGVQVLDEADSWDLLEAHSFGRLAYAIGSRPELVPINYCARDRKIYFRTAGGSKLFGVTVNHNVAFEMDTIRGDIARSVIVAGTARRLESEDEIEFAQSLPLRPWIPTDKFNYVEIEVDEISGREFHLGPEPCD</sequence>
<comment type="caution">
    <text evidence="1">The sequence shown here is derived from an EMBL/GenBank/DDBJ whole genome shotgun (WGS) entry which is preliminary data.</text>
</comment>
<name>A0ABQ6IM63_9MICO</name>
<evidence type="ECO:0008006" key="3">
    <source>
        <dbReference type="Google" id="ProtNLM"/>
    </source>
</evidence>
<dbReference type="RefSeq" id="WP_284303022.1">
    <property type="nucleotide sequence ID" value="NZ_BSUO01000001.1"/>
</dbReference>
<evidence type="ECO:0000313" key="2">
    <source>
        <dbReference type="Proteomes" id="UP001157126"/>
    </source>
</evidence>
<dbReference type="Pfam" id="PF12900">
    <property type="entry name" value="Pyridox_ox_2"/>
    <property type="match status" value="1"/>
</dbReference>
<dbReference type="Gene3D" id="2.30.110.10">
    <property type="entry name" value="Electron Transport, Fmn-binding Protein, Chain A"/>
    <property type="match status" value="1"/>
</dbReference>
<dbReference type="Proteomes" id="UP001157126">
    <property type="component" value="Unassembled WGS sequence"/>
</dbReference>
<keyword evidence="2" id="KW-1185">Reference proteome</keyword>